<protein>
    <submittedName>
        <fullName evidence="2">Uncharacterized protein</fullName>
    </submittedName>
</protein>
<gene>
    <name evidence="2" type="ORF">Q8A70_00985</name>
</gene>
<evidence type="ECO:0000313" key="3">
    <source>
        <dbReference type="Proteomes" id="UP001230156"/>
    </source>
</evidence>
<accession>A0ABU0YER5</accession>
<proteinExistence type="predicted"/>
<reference evidence="3" key="1">
    <citation type="submission" date="2023-08" db="EMBL/GenBank/DDBJ databases">
        <title>Rhodospirillaceae gen. nov., a novel taxon isolated from the Yangtze River Yuezi River estuary sludge.</title>
        <authorList>
            <person name="Ruan L."/>
        </authorList>
    </citation>
    <scope>NUCLEOTIDE SEQUENCE [LARGE SCALE GENOMIC DNA]</scope>
    <source>
        <strain evidence="3">R-7</strain>
    </source>
</reference>
<evidence type="ECO:0000313" key="2">
    <source>
        <dbReference type="EMBL" id="MDQ7246213.1"/>
    </source>
</evidence>
<dbReference type="Proteomes" id="UP001230156">
    <property type="component" value="Unassembled WGS sequence"/>
</dbReference>
<feature type="compositionally biased region" description="Polar residues" evidence="1">
    <location>
        <begin position="42"/>
        <end position="66"/>
    </location>
</feature>
<dbReference type="RefSeq" id="WP_379953587.1">
    <property type="nucleotide sequence ID" value="NZ_JAUYVI010000001.1"/>
</dbReference>
<keyword evidence="3" id="KW-1185">Reference proteome</keyword>
<evidence type="ECO:0000256" key="1">
    <source>
        <dbReference type="SAM" id="MobiDB-lite"/>
    </source>
</evidence>
<sequence>MSFFKPSPPPKVQPPPTRDTAADTLQQQEEEAKKRRAALQGMASTMLTGSSGVTTELTGTRTMTNG</sequence>
<dbReference type="EMBL" id="JAUYVI010000001">
    <property type="protein sequence ID" value="MDQ7246213.1"/>
    <property type="molecule type" value="Genomic_DNA"/>
</dbReference>
<organism evidence="2 3">
    <name type="scientific">Dongia sedimenti</name>
    <dbReference type="NCBI Taxonomy" id="3064282"/>
    <lineage>
        <taxon>Bacteria</taxon>
        <taxon>Pseudomonadati</taxon>
        <taxon>Pseudomonadota</taxon>
        <taxon>Alphaproteobacteria</taxon>
        <taxon>Rhodospirillales</taxon>
        <taxon>Dongiaceae</taxon>
        <taxon>Dongia</taxon>
    </lineage>
</organism>
<feature type="compositionally biased region" description="Pro residues" evidence="1">
    <location>
        <begin position="1"/>
        <end position="17"/>
    </location>
</feature>
<comment type="caution">
    <text evidence="2">The sequence shown here is derived from an EMBL/GenBank/DDBJ whole genome shotgun (WGS) entry which is preliminary data.</text>
</comment>
<feature type="region of interest" description="Disordered" evidence="1">
    <location>
        <begin position="1"/>
        <end position="66"/>
    </location>
</feature>
<name>A0ABU0YER5_9PROT</name>